<proteinExistence type="predicted"/>
<dbReference type="GO" id="GO:0015221">
    <property type="term" value="F:lipopolysaccharide transmembrane transporter activity"/>
    <property type="evidence" value="ECO:0007669"/>
    <property type="project" value="InterPro"/>
</dbReference>
<evidence type="ECO:0000256" key="3">
    <source>
        <dbReference type="ARBA" id="ARBA00022692"/>
    </source>
</evidence>
<gene>
    <name evidence="7" type="primary">lptC</name>
    <name evidence="7" type="ORF">EVJ48_08515</name>
</gene>
<sequence>MSLDRKTIRIIALILSLCFIAILAVFLILHYLRGNTGLFNFKISKGYISLKKIDYKFYKKGILAYEIFAKSLNYKSKKKNIIKLNAVKIYIYGKNRKPAYIIIGKTGKLNTVSKNVIISGGVSINGSNGMLIKTDIIDYFAKKDEIAAPGGMKIKSKNYFISGEGFIYYVKKKLFVLRKDVHFLSNNANMRRSSK</sequence>
<keyword evidence="1" id="KW-1003">Cell membrane</keyword>
<evidence type="ECO:0000313" key="8">
    <source>
        <dbReference type="Proteomes" id="UP000322454"/>
    </source>
</evidence>
<keyword evidence="4 6" id="KW-1133">Transmembrane helix</keyword>
<evidence type="ECO:0000256" key="1">
    <source>
        <dbReference type="ARBA" id="ARBA00022475"/>
    </source>
</evidence>
<dbReference type="InterPro" id="IPR010664">
    <property type="entry name" value="LipoPS_assembly_LptC-rel"/>
</dbReference>
<accession>A0A520X8V3</accession>
<evidence type="ECO:0000256" key="2">
    <source>
        <dbReference type="ARBA" id="ARBA00022519"/>
    </source>
</evidence>
<dbReference type="Gene3D" id="2.60.450.10">
    <property type="entry name" value="Lipopolysaccharide (LPS) transport protein A like domain"/>
    <property type="match status" value="1"/>
</dbReference>
<evidence type="ECO:0000256" key="4">
    <source>
        <dbReference type="ARBA" id="ARBA00022989"/>
    </source>
</evidence>
<dbReference type="GO" id="GO:0017089">
    <property type="term" value="F:glycolipid transfer activity"/>
    <property type="evidence" value="ECO:0007669"/>
    <property type="project" value="TreeGrafter"/>
</dbReference>
<comment type="caution">
    <text evidence="7">The sequence shown here is derived from an EMBL/GenBank/DDBJ whole genome shotgun (WGS) entry which is preliminary data.</text>
</comment>
<dbReference type="PANTHER" id="PTHR37481:SF1">
    <property type="entry name" value="LIPOPOLYSACCHARIDE EXPORT SYSTEM PROTEIN LPTC"/>
    <property type="match status" value="1"/>
</dbReference>
<evidence type="ECO:0000256" key="6">
    <source>
        <dbReference type="SAM" id="Phobius"/>
    </source>
</evidence>
<dbReference type="Proteomes" id="UP000322454">
    <property type="component" value="Unassembled WGS sequence"/>
</dbReference>
<keyword evidence="5 6" id="KW-0472">Membrane</keyword>
<keyword evidence="2" id="KW-0997">Cell inner membrane</keyword>
<reference evidence="7 8" key="1">
    <citation type="submission" date="2019-01" db="EMBL/GenBank/DDBJ databases">
        <title>Insights into ecological role of a new deltaproteobacterial order Candidatus Sinidesulfobacterales (Sva0485) by metagenomics and metatranscriptomics.</title>
        <authorList>
            <person name="Tan S."/>
            <person name="Liu J."/>
            <person name="Fang Y."/>
            <person name="Hedlund B."/>
            <person name="Lian Z.-H."/>
            <person name="Huang L.-Y."/>
            <person name="Li J.-T."/>
            <person name="Huang L.-N."/>
            <person name="Li W.-J."/>
            <person name="Jiang H.-C."/>
            <person name="Dong H.-L."/>
            <person name="Shu W.-S."/>
        </authorList>
    </citation>
    <scope>NUCLEOTIDE SEQUENCE [LARGE SCALE GENOMIC DNA]</scope>
    <source>
        <strain evidence="7">AP4</strain>
    </source>
</reference>
<name>A0A520X8V3_9DELT</name>
<keyword evidence="3 6" id="KW-0812">Transmembrane</keyword>
<dbReference type="PANTHER" id="PTHR37481">
    <property type="entry name" value="LIPOPOLYSACCHARIDE EXPORT SYSTEM PROTEIN LPTC"/>
    <property type="match status" value="1"/>
</dbReference>
<dbReference type="InterPro" id="IPR052363">
    <property type="entry name" value="LPS_export_LptC"/>
</dbReference>
<dbReference type="Pfam" id="PF06835">
    <property type="entry name" value="LptC"/>
    <property type="match status" value="1"/>
</dbReference>
<dbReference type="GO" id="GO:0005886">
    <property type="term" value="C:plasma membrane"/>
    <property type="evidence" value="ECO:0007669"/>
    <property type="project" value="InterPro"/>
</dbReference>
<organism evidence="7 8">
    <name type="scientific">Candidatus Acidulodesulfobacterium acidiphilum</name>
    <dbReference type="NCBI Taxonomy" id="2597224"/>
    <lineage>
        <taxon>Bacteria</taxon>
        <taxon>Deltaproteobacteria</taxon>
        <taxon>Candidatus Acidulodesulfobacterales</taxon>
        <taxon>Candidatus Acidulodesulfobacterium</taxon>
    </lineage>
</organism>
<dbReference type="GO" id="GO:0030288">
    <property type="term" value="C:outer membrane-bounded periplasmic space"/>
    <property type="evidence" value="ECO:0007669"/>
    <property type="project" value="TreeGrafter"/>
</dbReference>
<evidence type="ECO:0000256" key="5">
    <source>
        <dbReference type="ARBA" id="ARBA00023136"/>
    </source>
</evidence>
<dbReference type="AlphaFoldDB" id="A0A520X8V3"/>
<dbReference type="EMBL" id="SHMQ01000033">
    <property type="protein sequence ID" value="RZV37624.1"/>
    <property type="molecule type" value="Genomic_DNA"/>
</dbReference>
<protein>
    <submittedName>
        <fullName evidence="7">LPS export ABC transporter periplasmic protein LptC</fullName>
    </submittedName>
</protein>
<dbReference type="NCBIfam" id="TIGR04409">
    <property type="entry name" value="LptC_YrbK"/>
    <property type="match status" value="1"/>
</dbReference>
<feature type="transmembrane region" description="Helical" evidence="6">
    <location>
        <begin position="12"/>
        <end position="32"/>
    </location>
</feature>
<dbReference type="InterPro" id="IPR026265">
    <property type="entry name" value="LptC"/>
</dbReference>
<evidence type="ECO:0000313" key="7">
    <source>
        <dbReference type="EMBL" id="RZV37624.1"/>
    </source>
</evidence>